<sequence length="179" mass="18981">MSSGALHTARFVGWLLLGALGTIIVMAIVGLFIGQRPFTVLTGSMSPTIAAGDVVVVKKISPLDAQVGNIVSFTDPGGTGEMITHRVRSIRSRGATVDFQTRGDANNVSERWTVARSGAVGLVTERIPAVGNAFVYLSGRPARLLLIVIPLLLLASLEIWHVWKPRDSAGADRPIDEAA</sequence>
<evidence type="ECO:0000313" key="7">
    <source>
        <dbReference type="EMBL" id="CAB4339626.1"/>
    </source>
</evidence>
<keyword evidence="3 5" id="KW-1133">Transmembrane helix</keyword>
<dbReference type="Gene3D" id="2.10.109.10">
    <property type="entry name" value="Umud Fragment, subunit A"/>
    <property type="match status" value="1"/>
</dbReference>
<dbReference type="GO" id="GO:0004252">
    <property type="term" value="F:serine-type endopeptidase activity"/>
    <property type="evidence" value="ECO:0007669"/>
    <property type="project" value="InterPro"/>
</dbReference>
<feature type="transmembrane region" description="Helical" evidence="5">
    <location>
        <begin position="12"/>
        <end position="33"/>
    </location>
</feature>
<dbReference type="GO" id="GO:0016020">
    <property type="term" value="C:membrane"/>
    <property type="evidence" value="ECO:0007669"/>
    <property type="project" value="UniProtKB-SubCell"/>
</dbReference>
<dbReference type="SUPFAM" id="SSF51306">
    <property type="entry name" value="LexA/Signal peptidase"/>
    <property type="match status" value="1"/>
</dbReference>
<evidence type="ECO:0000256" key="3">
    <source>
        <dbReference type="ARBA" id="ARBA00022989"/>
    </source>
</evidence>
<reference evidence="7" key="1">
    <citation type="submission" date="2020-05" db="EMBL/GenBank/DDBJ databases">
        <authorList>
            <person name="Chiriac C."/>
            <person name="Salcher M."/>
            <person name="Ghai R."/>
            <person name="Kavagutti S V."/>
        </authorList>
    </citation>
    <scope>NUCLEOTIDE SEQUENCE</scope>
</reference>
<dbReference type="PANTHER" id="PTHR10806:SF6">
    <property type="entry name" value="SIGNAL PEPTIDASE COMPLEX CATALYTIC SUBUNIT SEC11"/>
    <property type="match status" value="1"/>
</dbReference>
<comment type="subcellular location">
    <subcellularLocation>
        <location evidence="1">Membrane</location>
    </subcellularLocation>
</comment>
<name>A0A6J5ZDT9_9ZZZZ</name>
<organism evidence="7">
    <name type="scientific">freshwater metagenome</name>
    <dbReference type="NCBI Taxonomy" id="449393"/>
    <lineage>
        <taxon>unclassified sequences</taxon>
        <taxon>metagenomes</taxon>
        <taxon>ecological metagenomes</taxon>
    </lineage>
</organism>
<protein>
    <submittedName>
        <fullName evidence="7">Unannotated protein</fullName>
    </submittedName>
</protein>
<dbReference type="Pfam" id="PF10502">
    <property type="entry name" value="Peptidase_S26"/>
    <property type="match status" value="1"/>
</dbReference>
<keyword evidence="2 5" id="KW-0812">Transmembrane</keyword>
<keyword evidence="4 5" id="KW-0472">Membrane</keyword>
<dbReference type="GO" id="GO:0006465">
    <property type="term" value="P:signal peptide processing"/>
    <property type="evidence" value="ECO:0007669"/>
    <property type="project" value="InterPro"/>
</dbReference>
<dbReference type="EMBL" id="CAESAO010000026">
    <property type="protein sequence ID" value="CAB4339626.1"/>
    <property type="molecule type" value="Genomic_DNA"/>
</dbReference>
<feature type="transmembrane region" description="Helical" evidence="5">
    <location>
        <begin position="144"/>
        <end position="163"/>
    </location>
</feature>
<evidence type="ECO:0000256" key="5">
    <source>
        <dbReference type="SAM" id="Phobius"/>
    </source>
</evidence>
<gene>
    <name evidence="7" type="ORF">UFOPK3522_00472</name>
    <name evidence="8" type="ORF">UFOPK4175_00964</name>
</gene>
<dbReference type="EMBL" id="CAFBPX010000180">
    <property type="protein sequence ID" value="CAB5036690.1"/>
    <property type="molecule type" value="Genomic_DNA"/>
</dbReference>
<proteinExistence type="predicted"/>
<evidence type="ECO:0000259" key="6">
    <source>
        <dbReference type="Pfam" id="PF10502"/>
    </source>
</evidence>
<dbReference type="AlphaFoldDB" id="A0A6J5ZDT9"/>
<evidence type="ECO:0000256" key="2">
    <source>
        <dbReference type="ARBA" id="ARBA00022692"/>
    </source>
</evidence>
<evidence type="ECO:0000256" key="1">
    <source>
        <dbReference type="ARBA" id="ARBA00004370"/>
    </source>
</evidence>
<dbReference type="InterPro" id="IPR019533">
    <property type="entry name" value="Peptidase_S26"/>
</dbReference>
<dbReference type="NCBIfam" id="TIGR02228">
    <property type="entry name" value="sigpep_I_arch"/>
    <property type="match status" value="1"/>
</dbReference>
<accession>A0A6J5ZDT9</accession>
<dbReference type="InterPro" id="IPR036286">
    <property type="entry name" value="LexA/Signal_pep-like_sf"/>
</dbReference>
<dbReference type="CDD" id="cd06530">
    <property type="entry name" value="S26_SPase_I"/>
    <property type="match status" value="1"/>
</dbReference>
<evidence type="ECO:0000313" key="8">
    <source>
        <dbReference type="EMBL" id="CAB5036690.1"/>
    </source>
</evidence>
<dbReference type="PANTHER" id="PTHR10806">
    <property type="entry name" value="SIGNAL PEPTIDASE COMPLEX CATALYTIC SUBUNIT SEC11"/>
    <property type="match status" value="1"/>
</dbReference>
<evidence type="ECO:0000256" key="4">
    <source>
        <dbReference type="ARBA" id="ARBA00023136"/>
    </source>
</evidence>
<dbReference type="InterPro" id="IPR001733">
    <property type="entry name" value="Peptidase_S26B"/>
</dbReference>
<feature type="domain" description="Peptidase S26" evidence="6">
    <location>
        <begin position="19"/>
        <end position="87"/>
    </location>
</feature>